<organism evidence="4 5">
    <name type="scientific">Galactobacter valiniphilus</name>
    <dbReference type="NCBI Taxonomy" id="2676122"/>
    <lineage>
        <taxon>Bacteria</taxon>
        <taxon>Bacillati</taxon>
        <taxon>Actinomycetota</taxon>
        <taxon>Actinomycetes</taxon>
        <taxon>Micrococcales</taxon>
        <taxon>Micrococcaceae</taxon>
        <taxon>Galactobacter</taxon>
    </lineage>
</organism>
<dbReference type="NCBIfam" id="TIGR00666">
    <property type="entry name" value="PBP4"/>
    <property type="match status" value="1"/>
</dbReference>
<evidence type="ECO:0000256" key="1">
    <source>
        <dbReference type="ARBA" id="ARBA00006096"/>
    </source>
</evidence>
<dbReference type="EMBL" id="QQXK01000042">
    <property type="protein sequence ID" value="RII40981.1"/>
    <property type="molecule type" value="Genomic_DNA"/>
</dbReference>
<evidence type="ECO:0000256" key="3">
    <source>
        <dbReference type="SAM" id="Phobius"/>
    </source>
</evidence>
<keyword evidence="3" id="KW-0812">Transmembrane</keyword>
<keyword evidence="4" id="KW-0645">Protease</keyword>
<keyword evidence="4" id="KW-0121">Carboxypeptidase</keyword>
<dbReference type="Proteomes" id="UP000265419">
    <property type="component" value="Unassembled WGS sequence"/>
</dbReference>
<protein>
    <submittedName>
        <fullName evidence="4">D-alanyl-D-alanine carboxypeptidase/D-alanyl-D-alanine-endopeptidase</fullName>
        <ecNumber evidence="4">3.4.16.4</ecNumber>
    </submittedName>
</protein>
<dbReference type="GO" id="GO:0009002">
    <property type="term" value="F:serine-type D-Ala-D-Ala carboxypeptidase activity"/>
    <property type="evidence" value="ECO:0007669"/>
    <property type="project" value="UniProtKB-EC"/>
</dbReference>
<evidence type="ECO:0000313" key="5">
    <source>
        <dbReference type="Proteomes" id="UP000265419"/>
    </source>
</evidence>
<evidence type="ECO:0000313" key="4">
    <source>
        <dbReference type="EMBL" id="RII40981.1"/>
    </source>
</evidence>
<accession>A0A399J6B8</accession>
<proteinExistence type="inferred from homology"/>
<dbReference type="GO" id="GO:0000270">
    <property type="term" value="P:peptidoglycan metabolic process"/>
    <property type="evidence" value="ECO:0007669"/>
    <property type="project" value="TreeGrafter"/>
</dbReference>
<dbReference type="PANTHER" id="PTHR30023">
    <property type="entry name" value="D-ALANYL-D-ALANINE CARBOXYPEPTIDASE"/>
    <property type="match status" value="1"/>
</dbReference>
<dbReference type="Pfam" id="PF02113">
    <property type="entry name" value="Peptidase_S13"/>
    <property type="match status" value="1"/>
</dbReference>
<dbReference type="PRINTS" id="PR00922">
    <property type="entry name" value="DADACBPTASE3"/>
</dbReference>
<evidence type="ECO:0000256" key="2">
    <source>
        <dbReference type="ARBA" id="ARBA00022801"/>
    </source>
</evidence>
<dbReference type="GO" id="GO:0006508">
    <property type="term" value="P:proteolysis"/>
    <property type="evidence" value="ECO:0007669"/>
    <property type="project" value="InterPro"/>
</dbReference>
<name>A0A399J6B8_9MICC</name>
<gene>
    <name evidence="4" type="primary">dacB</name>
    <name evidence="4" type="ORF">DWB68_14975</name>
</gene>
<dbReference type="AlphaFoldDB" id="A0A399J6B8"/>
<dbReference type="SUPFAM" id="SSF56601">
    <property type="entry name" value="beta-lactamase/transpeptidase-like"/>
    <property type="match status" value="1"/>
</dbReference>
<feature type="transmembrane region" description="Helical" evidence="3">
    <location>
        <begin position="43"/>
        <end position="65"/>
    </location>
</feature>
<keyword evidence="3" id="KW-1133">Transmembrane helix</keyword>
<keyword evidence="3" id="KW-0472">Membrane</keyword>
<dbReference type="InterPro" id="IPR012338">
    <property type="entry name" value="Beta-lactam/transpept-like"/>
</dbReference>
<dbReference type="EC" id="3.4.16.4" evidence="4"/>
<keyword evidence="2 4" id="KW-0378">Hydrolase</keyword>
<dbReference type="PANTHER" id="PTHR30023:SF0">
    <property type="entry name" value="PENICILLIN-SENSITIVE CARBOXYPEPTIDASE A"/>
    <property type="match status" value="1"/>
</dbReference>
<comment type="caution">
    <text evidence="4">The sequence shown here is derived from an EMBL/GenBank/DDBJ whole genome shotgun (WGS) entry which is preliminary data.</text>
</comment>
<dbReference type="Gene3D" id="3.40.710.10">
    <property type="entry name" value="DD-peptidase/beta-lactamase superfamily"/>
    <property type="match status" value="2"/>
</dbReference>
<comment type="similarity">
    <text evidence="1">Belongs to the peptidase S13 family.</text>
</comment>
<reference evidence="4 5" key="1">
    <citation type="submission" date="2018-07" db="EMBL/GenBank/DDBJ databases">
        <title>Arthrobacter sp. nov., isolated from raw cow's milk with high bacterial count.</title>
        <authorList>
            <person name="Hahne J."/>
            <person name="Isele D."/>
            <person name="Lipski A."/>
        </authorList>
    </citation>
    <scope>NUCLEOTIDE SEQUENCE [LARGE SCALE GENOMIC DNA]</scope>
    <source>
        <strain evidence="4 5">JZ R-35</strain>
    </source>
</reference>
<dbReference type="InterPro" id="IPR000667">
    <property type="entry name" value="Peptidase_S13"/>
</dbReference>
<keyword evidence="5" id="KW-1185">Reference proteome</keyword>
<sequence length="496" mass="50052">MRQASRGLQSSPDSLALLGPVYVRGPGSTECTHGRRGPRVARFLSRGVWLVAVLALAAPVGWHALGTQPEAQLPAASPSPLPSAAAEPFAPLGADAPLPHGAALTAAVEAAVKGKHGGYAVAVQDVATGETLVDRQAATPGVPASSLKLLTGAAALASFEHGHRFTTSVTVDSGHRLRLVGGGDALLGAGASQPGSVAGHAGLETLAKLTVEALGKLDKLERSYTVLADTSLFPGPALNPDWTEDLITTNNITEVQTPVINAGRASASHTSAVVRQPANAALAAFVKALTEQAKAAKLETEFTAGGQTGKDEHASELASVESATLLEQLGYMEAHSDNFMAETFGRLVAVQRGATGSLPHAREQVTAAVKALGVDTTGLSMADTSGLAATNKVTPVTLASLLTHAAASNNADLRELATLLPVSGATGTLAGRLKGEATTGLVRAKTGTLAAVVSLSGYATTADGRLLSFSVMASGVQGALTEARGVADTIAAALLK</sequence>